<evidence type="ECO:0000313" key="1">
    <source>
        <dbReference type="WBParaSite" id="MCU_011282-RA"/>
    </source>
</evidence>
<proteinExistence type="predicted"/>
<accession>A0A5K3FTZ3</accession>
<protein>
    <submittedName>
        <fullName evidence="1">DZF domain-containing protein</fullName>
    </submittedName>
</protein>
<reference evidence="1" key="1">
    <citation type="submission" date="2019-11" db="UniProtKB">
        <authorList>
            <consortium name="WormBaseParasite"/>
        </authorList>
    </citation>
    <scope>IDENTIFICATION</scope>
</reference>
<dbReference type="AlphaFoldDB" id="A0A5K3FTZ3"/>
<organism evidence="1">
    <name type="scientific">Mesocestoides corti</name>
    <name type="common">Flatworm</name>
    <dbReference type="NCBI Taxonomy" id="53468"/>
    <lineage>
        <taxon>Eukaryota</taxon>
        <taxon>Metazoa</taxon>
        <taxon>Spiralia</taxon>
        <taxon>Lophotrochozoa</taxon>
        <taxon>Platyhelminthes</taxon>
        <taxon>Cestoda</taxon>
        <taxon>Eucestoda</taxon>
        <taxon>Cyclophyllidea</taxon>
        <taxon>Mesocestoididae</taxon>
        <taxon>Mesocestoides</taxon>
    </lineage>
</organism>
<dbReference type="WBParaSite" id="MCU_011282-RA">
    <property type="protein sequence ID" value="MCU_011282-RA"/>
    <property type="gene ID" value="MCU_011282"/>
</dbReference>
<name>A0A5K3FTZ3_MESCO</name>
<sequence length="314" mass="34365">MTMCLKSRLFIREYRPGQTFPANSDVDALCRDTITNVLVESFMKAGTIKKLLNLSETTLKQIVIGRLHQLEILPGMVYLAGFTQMEPDSPLEDLLPDVSGVTFRTALGVPTVAGIDDPKCHLLEELFEVCGLQAGPIRGDERCLRVMLASALHCTTAGHDRIRLILQMEKKSIEDTVRLGYAAVRSINTSVVIQGLICVACRRRELVPPNVVKRAALHNGGTRSNQTYSTNGKKLTLVNYVRSRLRTVFAHDFSLRLVLATCCFADVVLKLTEAITSLTLLNAAAVGTTPKGLGESPAQNTAHITATAIVNYMK</sequence>